<dbReference type="PROSITE" id="PS50054">
    <property type="entry name" value="TYR_PHOSPHATASE_DUAL"/>
    <property type="match status" value="1"/>
</dbReference>
<gene>
    <name evidence="6" type="primary">AUGUSTUS-3.0.2_32238</name>
    <name evidence="6" type="ORF">TcasGA2_TC032238</name>
</gene>
<evidence type="ECO:0000256" key="3">
    <source>
        <dbReference type="SAM" id="MobiDB-lite"/>
    </source>
</evidence>
<reference evidence="6 7" key="1">
    <citation type="journal article" date="2008" name="Nature">
        <title>The genome of the model beetle and pest Tribolium castaneum.</title>
        <authorList>
            <consortium name="Tribolium Genome Sequencing Consortium"/>
            <person name="Richards S."/>
            <person name="Gibbs R.A."/>
            <person name="Weinstock G.M."/>
            <person name="Brown S.J."/>
            <person name="Denell R."/>
            <person name="Beeman R.W."/>
            <person name="Gibbs R."/>
            <person name="Beeman R.W."/>
            <person name="Brown S.J."/>
            <person name="Bucher G."/>
            <person name="Friedrich M."/>
            <person name="Grimmelikhuijzen C.J."/>
            <person name="Klingler M."/>
            <person name="Lorenzen M."/>
            <person name="Richards S."/>
            <person name="Roth S."/>
            <person name="Schroder R."/>
            <person name="Tautz D."/>
            <person name="Zdobnov E.M."/>
            <person name="Muzny D."/>
            <person name="Gibbs R.A."/>
            <person name="Weinstock G.M."/>
            <person name="Attaway T."/>
            <person name="Bell S."/>
            <person name="Buhay C.J."/>
            <person name="Chandrabose M.N."/>
            <person name="Chavez D."/>
            <person name="Clerk-Blankenburg K.P."/>
            <person name="Cree A."/>
            <person name="Dao M."/>
            <person name="Davis C."/>
            <person name="Chacko J."/>
            <person name="Dinh H."/>
            <person name="Dugan-Rocha S."/>
            <person name="Fowler G."/>
            <person name="Garner T.T."/>
            <person name="Garnes J."/>
            <person name="Gnirke A."/>
            <person name="Hawes A."/>
            <person name="Hernandez J."/>
            <person name="Hines S."/>
            <person name="Holder M."/>
            <person name="Hume J."/>
            <person name="Jhangiani S.N."/>
            <person name="Joshi V."/>
            <person name="Khan Z.M."/>
            <person name="Jackson L."/>
            <person name="Kovar C."/>
            <person name="Kowis A."/>
            <person name="Lee S."/>
            <person name="Lewis L.R."/>
            <person name="Margolis J."/>
            <person name="Morgan M."/>
            <person name="Nazareth L.V."/>
            <person name="Nguyen N."/>
            <person name="Okwuonu G."/>
            <person name="Parker D."/>
            <person name="Richards S."/>
            <person name="Ruiz S.J."/>
            <person name="Santibanez J."/>
            <person name="Savard J."/>
            <person name="Scherer S.E."/>
            <person name="Schneider B."/>
            <person name="Sodergren E."/>
            <person name="Tautz D."/>
            <person name="Vattahil S."/>
            <person name="Villasana D."/>
            <person name="White C.S."/>
            <person name="Wright R."/>
            <person name="Park Y."/>
            <person name="Beeman R.W."/>
            <person name="Lord J."/>
            <person name="Oppert B."/>
            <person name="Lorenzen M."/>
            <person name="Brown S."/>
            <person name="Wang L."/>
            <person name="Savard J."/>
            <person name="Tautz D."/>
            <person name="Richards S."/>
            <person name="Weinstock G."/>
            <person name="Gibbs R.A."/>
            <person name="Liu Y."/>
            <person name="Worley K."/>
            <person name="Weinstock G."/>
            <person name="Elsik C.G."/>
            <person name="Reese J.T."/>
            <person name="Elhaik E."/>
            <person name="Landan G."/>
            <person name="Graur D."/>
            <person name="Arensburger P."/>
            <person name="Atkinson P."/>
            <person name="Beeman R.W."/>
            <person name="Beidler J."/>
            <person name="Brown S.J."/>
            <person name="Demuth J.P."/>
            <person name="Drury D.W."/>
            <person name="Du Y.Z."/>
            <person name="Fujiwara H."/>
            <person name="Lorenzen M."/>
            <person name="Maselli V."/>
            <person name="Osanai M."/>
            <person name="Park Y."/>
            <person name="Robertson H.M."/>
            <person name="Tu Z."/>
            <person name="Wang J.J."/>
            <person name="Wang S."/>
            <person name="Richards S."/>
            <person name="Song H."/>
            <person name="Zhang L."/>
            <person name="Sodergren E."/>
            <person name="Werner D."/>
            <person name="Stanke M."/>
            <person name="Morgenstern B."/>
            <person name="Solovyev V."/>
            <person name="Kosarev P."/>
            <person name="Brown G."/>
            <person name="Chen H.C."/>
            <person name="Ermolaeva O."/>
            <person name="Hlavina W."/>
            <person name="Kapustin Y."/>
            <person name="Kiryutin B."/>
            <person name="Kitts P."/>
            <person name="Maglott D."/>
            <person name="Pruitt K."/>
            <person name="Sapojnikov V."/>
            <person name="Souvorov A."/>
            <person name="Mackey A.J."/>
            <person name="Waterhouse R.M."/>
            <person name="Wyder S."/>
            <person name="Zdobnov E.M."/>
            <person name="Zdobnov E.M."/>
            <person name="Wyder S."/>
            <person name="Kriventseva E.V."/>
            <person name="Kadowaki T."/>
            <person name="Bork P."/>
            <person name="Aranda M."/>
            <person name="Bao R."/>
            <person name="Beermann A."/>
            <person name="Berns N."/>
            <person name="Bolognesi R."/>
            <person name="Bonneton F."/>
            <person name="Bopp D."/>
            <person name="Brown S.J."/>
            <person name="Bucher G."/>
            <person name="Butts T."/>
            <person name="Chaumot A."/>
            <person name="Denell R.E."/>
            <person name="Ferrier D.E."/>
            <person name="Friedrich M."/>
            <person name="Gordon C.M."/>
            <person name="Jindra M."/>
            <person name="Klingler M."/>
            <person name="Lan Q."/>
            <person name="Lattorff H.M."/>
            <person name="Laudet V."/>
            <person name="von Levetsow C."/>
            <person name="Liu Z."/>
            <person name="Lutz R."/>
            <person name="Lynch J.A."/>
            <person name="da Fonseca R.N."/>
            <person name="Posnien N."/>
            <person name="Reuter R."/>
            <person name="Roth S."/>
            <person name="Savard J."/>
            <person name="Schinko J.B."/>
            <person name="Schmitt C."/>
            <person name="Schoppmeier M."/>
            <person name="Schroder R."/>
            <person name="Shippy T.D."/>
            <person name="Simonnet F."/>
            <person name="Marques-Souza H."/>
            <person name="Tautz D."/>
            <person name="Tomoyasu Y."/>
            <person name="Trauner J."/>
            <person name="Van der Zee M."/>
            <person name="Vervoort M."/>
            <person name="Wittkopp N."/>
            <person name="Wimmer E.A."/>
            <person name="Yang X."/>
            <person name="Jones A.K."/>
            <person name="Sattelle D.B."/>
            <person name="Ebert P.R."/>
            <person name="Nelson D."/>
            <person name="Scott J.G."/>
            <person name="Beeman R.W."/>
            <person name="Muthukrishnan S."/>
            <person name="Kramer K.J."/>
            <person name="Arakane Y."/>
            <person name="Beeman R.W."/>
            <person name="Zhu Q."/>
            <person name="Hogenkamp D."/>
            <person name="Dixit R."/>
            <person name="Oppert B."/>
            <person name="Jiang H."/>
            <person name="Zou Z."/>
            <person name="Marshall J."/>
            <person name="Elpidina E."/>
            <person name="Vinokurov K."/>
            <person name="Oppert C."/>
            <person name="Zou Z."/>
            <person name="Evans J."/>
            <person name="Lu Z."/>
            <person name="Zhao P."/>
            <person name="Sumathipala N."/>
            <person name="Altincicek B."/>
            <person name="Vilcinskas A."/>
            <person name="Williams M."/>
            <person name="Hultmark D."/>
            <person name="Hetru C."/>
            <person name="Jiang H."/>
            <person name="Grimmelikhuijzen C.J."/>
            <person name="Hauser F."/>
            <person name="Cazzamali G."/>
            <person name="Williamson M."/>
            <person name="Park Y."/>
            <person name="Li B."/>
            <person name="Tanaka Y."/>
            <person name="Predel R."/>
            <person name="Neupert S."/>
            <person name="Schachtner J."/>
            <person name="Verleyen P."/>
            <person name="Raible F."/>
            <person name="Bork P."/>
            <person name="Friedrich M."/>
            <person name="Walden K.K."/>
            <person name="Robertson H.M."/>
            <person name="Angeli S."/>
            <person name="Foret S."/>
            <person name="Bucher G."/>
            <person name="Schuetz S."/>
            <person name="Maleszka R."/>
            <person name="Wimmer E.A."/>
            <person name="Beeman R.W."/>
            <person name="Lorenzen M."/>
            <person name="Tomoyasu Y."/>
            <person name="Miller S.C."/>
            <person name="Grossmann D."/>
            <person name="Bucher G."/>
        </authorList>
    </citation>
    <scope>NUCLEOTIDE SEQUENCE [LARGE SCALE GENOMIC DNA]</scope>
    <source>
        <strain evidence="6 7">Georgia GA2</strain>
    </source>
</reference>
<name>A0A139WNF3_TRICA</name>
<dbReference type="PROSITE" id="PS00383">
    <property type="entry name" value="TYR_PHOSPHATASE_1"/>
    <property type="match status" value="1"/>
</dbReference>
<feature type="domain" description="Tyrosine specific protein phosphatases" evidence="5">
    <location>
        <begin position="67"/>
        <end position="137"/>
    </location>
</feature>
<dbReference type="STRING" id="7070.A0A139WNF3"/>
<dbReference type="InterPro" id="IPR000387">
    <property type="entry name" value="Tyr_Pase_dom"/>
</dbReference>
<dbReference type="EMBL" id="KQ971312">
    <property type="protein sequence ID" value="KYB29396.1"/>
    <property type="molecule type" value="Genomic_DNA"/>
</dbReference>
<dbReference type="Proteomes" id="UP000007266">
    <property type="component" value="Linkage group 2"/>
</dbReference>
<evidence type="ECO:0000313" key="6">
    <source>
        <dbReference type="EMBL" id="KYB29396.1"/>
    </source>
</evidence>
<dbReference type="InterPro" id="IPR016130">
    <property type="entry name" value="Tyr_Pase_AS"/>
</dbReference>
<dbReference type="InterPro" id="IPR020422">
    <property type="entry name" value="TYR_PHOSPHATASE_DUAL_dom"/>
</dbReference>
<sequence>MELCRRQPESEWFTPGILVENIPKLKAVIDLTNTNRYYNSEEFTSKGILYKKIGVMGRKLPPKEIREEFFDAVDQLCRTLDQDRDALIGVHCTHGLNRTGYLICKYMVLRMKIDPQEAINKFQEARGHEIERHNYVSDILYQPRIWQNERHRSSPLSSQSVSNWRTEPRWTPSYERRHSYKSDRSYGRSLSRTSHRR</sequence>
<evidence type="ECO:0000256" key="1">
    <source>
        <dbReference type="ARBA" id="ARBA00022801"/>
    </source>
</evidence>
<feature type="compositionally biased region" description="Polar residues" evidence="3">
    <location>
        <begin position="188"/>
        <end position="197"/>
    </location>
</feature>
<accession>A0A139WNF3</accession>
<dbReference type="Gene3D" id="3.90.190.10">
    <property type="entry name" value="Protein tyrosine phosphatase superfamily"/>
    <property type="match status" value="1"/>
</dbReference>
<reference evidence="6 7" key="2">
    <citation type="journal article" date="2010" name="Nucleic Acids Res.">
        <title>BeetleBase in 2010: revisions to provide comprehensive genomic information for Tribolium castaneum.</title>
        <authorList>
            <person name="Kim H.S."/>
            <person name="Murphy T."/>
            <person name="Xia J."/>
            <person name="Caragea D."/>
            <person name="Park Y."/>
            <person name="Beeman R.W."/>
            <person name="Lorenzen M.D."/>
            <person name="Butcher S."/>
            <person name="Manak J.R."/>
            <person name="Brown S.J."/>
        </authorList>
    </citation>
    <scope>GENOME REANNOTATION</scope>
    <source>
        <strain evidence="6 7">Georgia GA2</strain>
    </source>
</reference>
<proteinExistence type="predicted"/>
<feature type="region of interest" description="Disordered" evidence="3">
    <location>
        <begin position="175"/>
        <end position="197"/>
    </location>
</feature>
<evidence type="ECO:0000259" key="4">
    <source>
        <dbReference type="PROSITE" id="PS50054"/>
    </source>
</evidence>
<evidence type="ECO:0000256" key="2">
    <source>
        <dbReference type="ARBA" id="ARBA00022912"/>
    </source>
</evidence>
<dbReference type="InterPro" id="IPR029021">
    <property type="entry name" value="Prot-tyrosine_phosphatase-like"/>
</dbReference>
<dbReference type="PANTHER" id="PTHR10367:SF9">
    <property type="entry name" value="DUAL-SPECIFICITY PHOSPHATASE 11 (RNA_RNP COMPLEX 1-INTERACTING)"/>
    <property type="match status" value="1"/>
</dbReference>
<dbReference type="GO" id="GO:0004721">
    <property type="term" value="F:phosphoprotein phosphatase activity"/>
    <property type="evidence" value="ECO:0007669"/>
    <property type="project" value="UniProtKB-KW"/>
</dbReference>
<dbReference type="InterPro" id="IPR051029">
    <property type="entry name" value="mRNA_Capping_Enz/RNA_Phosphat"/>
</dbReference>
<dbReference type="SUPFAM" id="SSF52799">
    <property type="entry name" value="(Phosphotyrosine protein) phosphatases II"/>
    <property type="match status" value="1"/>
</dbReference>
<dbReference type="AlphaFoldDB" id="A0A139WNF3"/>
<feature type="compositionally biased region" description="Basic and acidic residues" evidence="3">
    <location>
        <begin position="175"/>
        <end position="186"/>
    </location>
</feature>
<evidence type="ECO:0000259" key="5">
    <source>
        <dbReference type="PROSITE" id="PS50056"/>
    </source>
</evidence>
<dbReference type="InParanoid" id="A0A139WNF3"/>
<keyword evidence="7" id="KW-1185">Reference proteome</keyword>
<dbReference type="PROSITE" id="PS50056">
    <property type="entry name" value="TYR_PHOSPHATASE_2"/>
    <property type="match status" value="1"/>
</dbReference>
<keyword evidence="1" id="KW-0378">Hydrolase</keyword>
<feature type="domain" description="Tyrosine-protein phosphatase" evidence="4">
    <location>
        <begin position="2"/>
        <end position="148"/>
    </location>
</feature>
<protein>
    <submittedName>
        <fullName evidence="6">Tyrosine-protein phosphatase-like Protein</fullName>
    </submittedName>
</protein>
<dbReference type="FunFam" id="3.90.190.10:FF:000315">
    <property type="entry name" value="Tyrosine-protein phosphatase-like Protein"/>
    <property type="match status" value="1"/>
</dbReference>
<organism evidence="6 7">
    <name type="scientific">Tribolium castaneum</name>
    <name type="common">Red flour beetle</name>
    <dbReference type="NCBI Taxonomy" id="7070"/>
    <lineage>
        <taxon>Eukaryota</taxon>
        <taxon>Metazoa</taxon>
        <taxon>Ecdysozoa</taxon>
        <taxon>Arthropoda</taxon>
        <taxon>Hexapoda</taxon>
        <taxon>Insecta</taxon>
        <taxon>Pterygota</taxon>
        <taxon>Neoptera</taxon>
        <taxon>Endopterygota</taxon>
        <taxon>Coleoptera</taxon>
        <taxon>Polyphaga</taxon>
        <taxon>Cucujiformia</taxon>
        <taxon>Tenebrionidae</taxon>
        <taxon>Tenebrionidae incertae sedis</taxon>
        <taxon>Tribolium</taxon>
    </lineage>
</organism>
<dbReference type="InterPro" id="IPR000340">
    <property type="entry name" value="Dual-sp_phosphatase_cat-dom"/>
</dbReference>
<dbReference type="Pfam" id="PF00782">
    <property type="entry name" value="DSPc"/>
    <property type="match status" value="1"/>
</dbReference>
<keyword evidence="2" id="KW-0904">Protein phosphatase</keyword>
<evidence type="ECO:0000313" key="7">
    <source>
        <dbReference type="Proteomes" id="UP000007266"/>
    </source>
</evidence>
<dbReference type="PANTHER" id="PTHR10367">
    <property type="entry name" value="MRNA-CAPPING ENZYME"/>
    <property type="match status" value="1"/>
</dbReference>